<sequence>MKNIHAFELIQNTLRKFINPNAEVLSVENQPIHMGLQAVDLNRHHVQFKTDGAARSLSLISKRATSIERRVLSRLYSQKANVPFSLSHAPDEEERSLLCIQDVDFQTDYTNLNMNALQKKEPKVLAHIHISNYGQRKELSWLPAADGLHIEKMVNERWLPQWETAKRQEPFLEVFGEYLSSVEAVAATISEDMKMVIHDEQSQTLIHNDLNPGNVLVQHNTDVFFIDWEETRYGSLFLDVPLRCRTQQQIEEYREVLADANIEISSHRFEQLYQIASRYLGLRYMSWNLGAWTSHSQAKEDLRKYLDMVVG</sequence>
<dbReference type="EMBL" id="JBBPCC010000012">
    <property type="protein sequence ID" value="MEK8129980.1"/>
    <property type="molecule type" value="Genomic_DNA"/>
</dbReference>
<dbReference type="Gene3D" id="3.90.1200.10">
    <property type="match status" value="1"/>
</dbReference>
<dbReference type="Pfam" id="PF01636">
    <property type="entry name" value="APH"/>
    <property type="match status" value="1"/>
</dbReference>
<dbReference type="SUPFAM" id="SSF56112">
    <property type="entry name" value="Protein kinase-like (PK-like)"/>
    <property type="match status" value="1"/>
</dbReference>
<protein>
    <submittedName>
        <fullName evidence="2">Phosphotransferase</fullName>
    </submittedName>
</protein>
<comment type="caution">
    <text evidence="2">The sequence shown here is derived from an EMBL/GenBank/DDBJ whole genome shotgun (WGS) entry which is preliminary data.</text>
</comment>
<accession>A0ABU9DM89</accession>
<reference evidence="2 3" key="1">
    <citation type="submission" date="2024-04" db="EMBL/GenBank/DDBJ databases">
        <title>draft genome sequnece of Paenibacillus filicis.</title>
        <authorList>
            <person name="Kim D.-U."/>
        </authorList>
    </citation>
    <scope>NUCLEOTIDE SEQUENCE [LARGE SCALE GENOMIC DNA]</scope>
    <source>
        <strain evidence="2 3">KACC14197</strain>
    </source>
</reference>
<dbReference type="RefSeq" id="WP_341417104.1">
    <property type="nucleotide sequence ID" value="NZ_JBBPCC010000012.1"/>
</dbReference>
<organism evidence="2 3">
    <name type="scientific">Paenibacillus filicis</name>
    <dbReference type="NCBI Taxonomy" id="669464"/>
    <lineage>
        <taxon>Bacteria</taxon>
        <taxon>Bacillati</taxon>
        <taxon>Bacillota</taxon>
        <taxon>Bacilli</taxon>
        <taxon>Bacillales</taxon>
        <taxon>Paenibacillaceae</taxon>
        <taxon>Paenibacillus</taxon>
    </lineage>
</organism>
<dbReference type="InterPro" id="IPR011009">
    <property type="entry name" value="Kinase-like_dom_sf"/>
</dbReference>
<evidence type="ECO:0000313" key="2">
    <source>
        <dbReference type="EMBL" id="MEK8129980.1"/>
    </source>
</evidence>
<name>A0ABU9DM89_9BACL</name>
<proteinExistence type="predicted"/>
<dbReference type="Proteomes" id="UP001469365">
    <property type="component" value="Unassembled WGS sequence"/>
</dbReference>
<dbReference type="InterPro" id="IPR002575">
    <property type="entry name" value="Aminoglycoside_PTrfase"/>
</dbReference>
<evidence type="ECO:0000313" key="3">
    <source>
        <dbReference type="Proteomes" id="UP001469365"/>
    </source>
</evidence>
<evidence type="ECO:0000259" key="1">
    <source>
        <dbReference type="Pfam" id="PF01636"/>
    </source>
</evidence>
<gene>
    <name evidence="2" type="ORF">WMW72_18920</name>
</gene>
<feature type="domain" description="Aminoglycoside phosphotransferase" evidence="1">
    <location>
        <begin position="123"/>
        <end position="242"/>
    </location>
</feature>
<keyword evidence="3" id="KW-1185">Reference proteome</keyword>